<dbReference type="Proteomes" id="UP001200544">
    <property type="component" value="Unassembled WGS sequence"/>
</dbReference>
<dbReference type="GO" id="GO:0009279">
    <property type="term" value="C:cell outer membrane"/>
    <property type="evidence" value="ECO:0007669"/>
    <property type="project" value="UniProtKB-SubCell"/>
</dbReference>
<name>A0AAW4Z551_BACT4</name>
<evidence type="ECO:0000256" key="3">
    <source>
        <dbReference type="ARBA" id="ARBA00022729"/>
    </source>
</evidence>
<keyword evidence="6" id="KW-0998">Cell outer membrane</keyword>
<comment type="caution">
    <text evidence="9">The sequence shown here is derived from an EMBL/GenBank/DDBJ whole genome shotgun (WGS) entry which is preliminary data.</text>
</comment>
<feature type="chain" id="PRO_5043856963" description="DUF5119 domain-containing protein" evidence="8">
    <location>
        <begin position="20"/>
        <end position="280"/>
    </location>
</feature>
<feature type="signal peptide" evidence="8">
    <location>
        <begin position="1"/>
        <end position="19"/>
    </location>
</feature>
<evidence type="ECO:0000256" key="7">
    <source>
        <dbReference type="ARBA" id="ARBA00023288"/>
    </source>
</evidence>
<evidence type="ECO:0000256" key="8">
    <source>
        <dbReference type="SAM" id="SignalP"/>
    </source>
</evidence>
<proteinExistence type="inferred from homology"/>
<gene>
    <name evidence="9" type="ORF">K0H07_03645</name>
</gene>
<evidence type="ECO:0000313" key="9">
    <source>
        <dbReference type="EMBL" id="MCE9236251.1"/>
    </source>
</evidence>
<keyword evidence="7" id="KW-0449">Lipoprotein</keyword>
<keyword evidence="5" id="KW-0564">Palmitate</keyword>
<sequence>MKKQLYILMYGAISALLLASCVKDEVYNTSHPDKGAVSIHVNLPQGMGDYTVEIDGQSVQGSGATIVYPTLLSPGEHNLLMYNHPDGLTIADGIARVNAMADTQSNGNVILPMPGCLYSVSTTCTVTADDTVHIELDPLRRMRDLHFELTVAEGDPERIASVEGVLSGIAGTYTLATESPSREPMTTAPTFTRDGNRVTADTRLLGTADEAQILVLTLRFTDGKVQTIENDLTEMLRTFNTDMQTPLKISGTLLTPTAANPGTATITDWQVQEVVDITIK</sequence>
<evidence type="ECO:0000256" key="1">
    <source>
        <dbReference type="ARBA" id="ARBA00004442"/>
    </source>
</evidence>
<comment type="similarity">
    <text evidence="2">Belongs to the bacteroidetes fimbrillin superfamily. FimB/Mfa2 family.</text>
</comment>
<dbReference type="AlphaFoldDB" id="A0AAW4Z551"/>
<evidence type="ECO:0008006" key="11">
    <source>
        <dbReference type="Google" id="ProtNLM"/>
    </source>
</evidence>
<dbReference type="RefSeq" id="WP_234128487.1">
    <property type="nucleotide sequence ID" value="NZ_JAHYQA010000002.1"/>
</dbReference>
<dbReference type="Pfam" id="PF08842">
    <property type="entry name" value="Mfa2"/>
    <property type="match status" value="1"/>
</dbReference>
<evidence type="ECO:0000256" key="2">
    <source>
        <dbReference type="ARBA" id="ARBA00007248"/>
    </source>
</evidence>
<organism evidence="9 10">
    <name type="scientific">Bacteroides thetaiotaomicron</name>
    <dbReference type="NCBI Taxonomy" id="818"/>
    <lineage>
        <taxon>Bacteria</taxon>
        <taxon>Pseudomonadati</taxon>
        <taxon>Bacteroidota</taxon>
        <taxon>Bacteroidia</taxon>
        <taxon>Bacteroidales</taxon>
        <taxon>Bacteroidaceae</taxon>
        <taxon>Bacteroides</taxon>
    </lineage>
</organism>
<evidence type="ECO:0000313" key="10">
    <source>
        <dbReference type="Proteomes" id="UP001200544"/>
    </source>
</evidence>
<accession>A0AAW4Z551</accession>
<keyword evidence="3 8" id="KW-0732">Signal</keyword>
<evidence type="ECO:0000256" key="6">
    <source>
        <dbReference type="ARBA" id="ARBA00023237"/>
    </source>
</evidence>
<protein>
    <recommendedName>
        <fullName evidence="11">DUF5119 domain-containing protein</fullName>
    </recommendedName>
</protein>
<dbReference type="InterPro" id="IPR014941">
    <property type="entry name" value="FimB/Mfa2/Mfa3"/>
</dbReference>
<comment type="subcellular location">
    <subcellularLocation>
        <location evidence="1">Cell outer membrane</location>
    </subcellularLocation>
</comment>
<dbReference type="EMBL" id="JAHYQA010000002">
    <property type="protein sequence ID" value="MCE9236251.1"/>
    <property type="molecule type" value="Genomic_DNA"/>
</dbReference>
<evidence type="ECO:0000256" key="5">
    <source>
        <dbReference type="ARBA" id="ARBA00023139"/>
    </source>
</evidence>
<keyword evidence="4" id="KW-0472">Membrane</keyword>
<reference evidence="9" key="1">
    <citation type="submission" date="2021-07" db="EMBL/GenBank/DDBJ databases">
        <title>Comparative genomics of Bacteroides fragilis group isolates reveals species-dependent resistance mechanisms and validates clinical tools for resistance prediction.</title>
        <authorList>
            <person name="Wallace M.J."/>
            <person name="Jean S."/>
            <person name="Wallace M.A."/>
            <person name="Carey-Ann B.D."/>
            <person name="Dantas G."/>
        </authorList>
    </citation>
    <scope>NUCLEOTIDE SEQUENCE</scope>
    <source>
        <strain evidence="9">BJH_160</strain>
    </source>
</reference>
<dbReference type="PROSITE" id="PS51257">
    <property type="entry name" value="PROKAR_LIPOPROTEIN"/>
    <property type="match status" value="1"/>
</dbReference>
<evidence type="ECO:0000256" key="4">
    <source>
        <dbReference type="ARBA" id="ARBA00023136"/>
    </source>
</evidence>